<dbReference type="Proteomes" id="UP000828390">
    <property type="component" value="Unassembled WGS sequence"/>
</dbReference>
<evidence type="ECO:0000313" key="2">
    <source>
        <dbReference type="Proteomes" id="UP000828390"/>
    </source>
</evidence>
<gene>
    <name evidence="1" type="ORF">DPMN_074203</name>
</gene>
<organism evidence="1 2">
    <name type="scientific">Dreissena polymorpha</name>
    <name type="common">Zebra mussel</name>
    <name type="synonym">Mytilus polymorpha</name>
    <dbReference type="NCBI Taxonomy" id="45954"/>
    <lineage>
        <taxon>Eukaryota</taxon>
        <taxon>Metazoa</taxon>
        <taxon>Spiralia</taxon>
        <taxon>Lophotrochozoa</taxon>
        <taxon>Mollusca</taxon>
        <taxon>Bivalvia</taxon>
        <taxon>Autobranchia</taxon>
        <taxon>Heteroconchia</taxon>
        <taxon>Euheterodonta</taxon>
        <taxon>Imparidentia</taxon>
        <taxon>Neoheterodontei</taxon>
        <taxon>Myida</taxon>
        <taxon>Dreissenoidea</taxon>
        <taxon>Dreissenidae</taxon>
        <taxon>Dreissena</taxon>
    </lineage>
</organism>
<reference evidence="1" key="2">
    <citation type="submission" date="2020-11" db="EMBL/GenBank/DDBJ databases">
        <authorList>
            <person name="McCartney M.A."/>
            <person name="Auch B."/>
            <person name="Kono T."/>
            <person name="Mallez S."/>
            <person name="Becker A."/>
            <person name="Gohl D.M."/>
            <person name="Silverstein K.A.T."/>
            <person name="Koren S."/>
            <person name="Bechman K.B."/>
            <person name="Herman A."/>
            <person name="Abrahante J.E."/>
            <person name="Garbe J."/>
        </authorList>
    </citation>
    <scope>NUCLEOTIDE SEQUENCE</scope>
    <source>
        <strain evidence="1">Duluth1</strain>
        <tissue evidence="1">Whole animal</tissue>
    </source>
</reference>
<dbReference type="EMBL" id="JAIWYP010000015">
    <property type="protein sequence ID" value="KAH3699247.1"/>
    <property type="molecule type" value="Genomic_DNA"/>
</dbReference>
<name>A0A9D3YEI7_DREPO</name>
<dbReference type="AlphaFoldDB" id="A0A9D3YEI7"/>
<proteinExistence type="predicted"/>
<comment type="caution">
    <text evidence="1">The sequence shown here is derived from an EMBL/GenBank/DDBJ whole genome shotgun (WGS) entry which is preliminary data.</text>
</comment>
<accession>A0A9D3YEI7</accession>
<evidence type="ECO:0000313" key="1">
    <source>
        <dbReference type="EMBL" id="KAH3699247.1"/>
    </source>
</evidence>
<reference evidence="1" key="1">
    <citation type="journal article" date="2019" name="bioRxiv">
        <title>The Genome of the Zebra Mussel, Dreissena polymorpha: A Resource for Invasive Species Research.</title>
        <authorList>
            <person name="McCartney M.A."/>
            <person name="Auch B."/>
            <person name="Kono T."/>
            <person name="Mallez S."/>
            <person name="Zhang Y."/>
            <person name="Obille A."/>
            <person name="Becker A."/>
            <person name="Abrahante J.E."/>
            <person name="Garbe J."/>
            <person name="Badalamenti J.P."/>
            <person name="Herman A."/>
            <person name="Mangelson H."/>
            <person name="Liachko I."/>
            <person name="Sullivan S."/>
            <person name="Sone E.D."/>
            <person name="Koren S."/>
            <person name="Silverstein K.A.T."/>
            <person name="Beckman K.B."/>
            <person name="Gohl D.M."/>
        </authorList>
    </citation>
    <scope>NUCLEOTIDE SEQUENCE</scope>
    <source>
        <strain evidence="1">Duluth1</strain>
        <tissue evidence="1">Whole animal</tissue>
    </source>
</reference>
<keyword evidence="2" id="KW-1185">Reference proteome</keyword>
<sequence length="83" mass="8900">MHYWGGAAPGTFKCECGLTENGCMRGKTSCNCDSLMDTSDSGLLLHKDYLPVLEMHFGDTGTLSDNKVGQHELGELICAGDSK</sequence>
<protein>
    <submittedName>
        <fullName evidence="1">Uncharacterized protein</fullName>
    </submittedName>
</protein>